<dbReference type="KEGG" id="sna:Snas_1405"/>
<evidence type="ECO:0008006" key="3">
    <source>
        <dbReference type="Google" id="ProtNLM"/>
    </source>
</evidence>
<dbReference type="RefSeq" id="WP_013016683.1">
    <property type="nucleotide sequence ID" value="NC_013947.1"/>
</dbReference>
<dbReference type="eggNOG" id="COG1075">
    <property type="taxonomic scope" value="Bacteria"/>
</dbReference>
<protein>
    <recommendedName>
        <fullName evidence="3">Fungal lipase-like domain-containing protein</fullName>
    </recommendedName>
</protein>
<organism evidence="1 2">
    <name type="scientific">Stackebrandtia nassauensis (strain DSM 44728 / CIP 108903 / NRRL B-16338 / NBRC 102104 / LLR-40K-21)</name>
    <dbReference type="NCBI Taxonomy" id="446470"/>
    <lineage>
        <taxon>Bacteria</taxon>
        <taxon>Bacillati</taxon>
        <taxon>Actinomycetota</taxon>
        <taxon>Actinomycetes</taxon>
        <taxon>Glycomycetales</taxon>
        <taxon>Glycomycetaceae</taxon>
        <taxon>Stackebrandtia</taxon>
    </lineage>
</organism>
<gene>
    <name evidence="1" type="ordered locus">Snas_1405</name>
</gene>
<evidence type="ECO:0000313" key="1">
    <source>
        <dbReference type="EMBL" id="ADD41112.1"/>
    </source>
</evidence>
<dbReference type="STRING" id="446470.Snas_1405"/>
<dbReference type="AlphaFoldDB" id="D3PV59"/>
<dbReference type="Proteomes" id="UP000000844">
    <property type="component" value="Chromosome"/>
</dbReference>
<dbReference type="Gene3D" id="3.40.50.1820">
    <property type="entry name" value="alpha/beta hydrolase"/>
    <property type="match status" value="1"/>
</dbReference>
<dbReference type="EMBL" id="CP001778">
    <property type="protein sequence ID" value="ADD41112.1"/>
    <property type="molecule type" value="Genomic_DNA"/>
</dbReference>
<reference evidence="1 2" key="1">
    <citation type="journal article" date="2009" name="Stand. Genomic Sci.">
        <title>Complete genome sequence of Stackebrandtia nassauensis type strain (LLR-40K-21).</title>
        <authorList>
            <person name="Munk C."/>
            <person name="Lapidus A."/>
            <person name="Copeland A."/>
            <person name="Jando M."/>
            <person name="Mayilraj S."/>
            <person name="Glavina Del Rio T."/>
            <person name="Nolan M."/>
            <person name="Chen F."/>
            <person name="Lucas S."/>
            <person name="Tice H."/>
            <person name="Cheng J.F."/>
            <person name="Han C."/>
            <person name="Detter J.C."/>
            <person name="Bruce D."/>
            <person name="Goodwin L."/>
            <person name="Chain P."/>
            <person name="Pitluck S."/>
            <person name="Goker M."/>
            <person name="Ovchinikova G."/>
            <person name="Pati A."/>
            <person name="Ivanova N."/>
            <person name="Mavromatis K."/>
            <person name="Chen A."/>
            <person name="Palaniappan K."/>
            <person name="Land M."/>
            <person name="Hauser L."/>
            <person name="Chang Y.J."/>
            <person name="Jeffries C.D."/>
            <person name="Bristow J."/>
            <person name="Eisen J.A."/>
            <person name="Markowitz V."/>
            <person name="Hugenholtz P."/>
            <person name="Kyrpides N.C."/>
            <person name="Klenk H.P."/>
        </authorList>
    </citation>
    <scope>NUCLEOTIDE SEQUENCE [LARGE SCALE GENOMIC DNA]</scope>
    <source>
        <strain evidence="2">DSM 44728 / CIP 108903 / NRRL B-16338 / NBRC 102104 / LLR-40K-21</strain>
    </source>
</reference>
<name>D3PV59_STANL</name>
<dbReference type="HOGENOM" id="CLU_504222_0_0_11"/>
<proteinExistence type="predicted"/>
<evidence type="ECO:0000313" key="2">
    <source>
        <dbReference type="Proteomes" id="UP000000844"/>
    </source>
</evidence>
<dbReference type="SUPFAM" id="SSF53474">
    <property type="entry name" value="alpha/beta-Hydrolases"/>
    <property type="match status" value="1"/>
</dbReference>
<accession>D3PV59</accession>
<dbReference type="InterPro" id="IPR029058">
    <property type="entry name" value="AB_hydrolase_fold"/>
</dbReference>
<dbReference type="OrthoDB" id="5095936at2"/>
<sequence length="540" mass="58098">MTVLTEAVTLTALQLRDDAEVLDALSGSVAAAEARALHGYARQCRRAACDLGRAAYAMEACQGNRPAAHRISMRPRPVTEIAEEPAAVIARVAHGIRRASLRLTSVLTHPDLARQLWRSPRRAVHAWARLLAALTDPGGLGYSVSAVRRDERLPHRPTRLAGAYKTPMRVLAGLAAYAGTVTGQESLAARVAVLAMRLRMADIVEDHPEMTEYEPLRRLIDALFDDRQLDAVRAFRQIQRDRGTETAIALLAPAFTELGATLALLDENPFNDRFGWNVLVGERVTVEPLAGVNLDRVAGFDTGAGRAELMAAPPELSIGAGIADYMDAIADLGTRGLIAIRETRGPDGLTRYLLLAPGMAVGAPRQESPQDLVGAINNVLRPDSPYTRAIMKALLHAGVPGGVDLALVGHSEGGAAAMNLAGNAGFCARHTVTHVIAIGAPIDAKRAIDRRTKVASIVNSHDFVPTLDGLNIRSMGGEPRGWYMREYTDDTHEFPACHSARAYAKNLRVDVPDAATHIDAMLAAHRGEPVRTLVYCLSDD</sequence>
<keyword evidence="2" id="KW-1185">Reference proteome</keyword>